<proteinExistence type="inferred from homology"/>
<dbReference type="Proteomes" id="UP000319138">
    <property type="component" value="Unassembled WGS sequence"/>
</dbReference>
<accession>A0A556RP17</accession>
<comment type="caution">
    <text evidence="5">The sequence shown here is derived from an EMBL/GenBank/DDBJ whole genome shotgun (WGS) entry which is preliminary data.</text>
</comment>
<dbReference type="InterPro" id="IPR036237">
    <property type="entry name" value="Xyl_isomerase-like_sf"/>
</dbReference>
<gene>
    <name evidence="5" type="ORF">FPQ14_06210</name>
</gene>
<dbReference type="Pfam" id="PF01261">
    <property type="entry name" value="AP_endonuc_2"/>
    <property type="match status" value="1"/>
</dbReference>
<evidence type="ECO:0000256" key="1">
    <source>
        <dbReference type="ARBA" id="ARBA00023235"/>
    </source>
</evidence>
<dbReference type="InterPro" id="IPR053398">
    <property type="entry name" value="HPT_OtnI_isomerases"/>
</dbReference>
<dbReference type="PANTHER" id="PTHR43489">
    <property type="entry name" value="ISOMERASE"/>
    <property type="match status" value="1"/>
</dbReference>
<dbReference type="InterPro" id="IPR013022">
    <property type="entry name" value="Xyl_isomerase-like_TIM-brl"/>
</dbReference>
<evidence type="ECO:0000259" key="4">
    <source>
        <dbReference type="Pfam" id="PF01261"/>
    </source>
</evidence>
<dbReference type="SUPFAM" id="SSF51658">
    <property type="entry name" value="Xylose isomerase-like"/>
    <property type="match status" value="1"/>
</dbReference>
<dbReference type="GO" id="GO:0046487">
    <property type="term" value="P:glyoxylate metabolic process"/>
    <property type="evidence" value="ECO:0007669"/>
    <property type="project" value="TreeGrafter"/>
</dbReference>
<dbReference type="FunFam" id="3.20.20.150:FF:000007">
    <property type="entry name" value="Hydroxypyruvate isomerase"/>
    <property type="match status" value="1"/>
</dbReference>
<evidence type="ECO:0000256" key="3">
    <source>
        <dbReference type="PIRSR" id="PIRSR006241-50"/>
    </source>
</evidence>
<dbReference type="AlphaFoldDB" id="A0A556RP17"/>
<evidence type="ECO:0000313" key="6">
    <source>
        <dbReference type="Proteomes" id="UP000319138"/>
    </source>
</evidence>
<dbReference type="PIRSF" id="PIRSF006241">
    <property type="entry name" value="HyI"/>
    <property type="match status" value="1"/>
</dbReference>
<organism evidence="5 6">
    <name type="scientific">Gilliamella apicola</name>
    <dbReference type="NCBI Taxonomy" id="1196095"/>
    <lineage>
        <taxon>Bacteria</taxon>
        <taxon>Pseudomonadati</taxon>
        <taxon>Pseudomonadota</taxon>
        <taxon>Gammaproteobacteria</taxon>
        <taxon>Orbales</taxon>
        <taxon>Orbaceae</taxon>
        <taxon>Gilliamella</taxon>
    </lineage>
</organism>
<keyword evidence="1 2" id="KW-0413">Isomerase</keyword>
<keyword evidence="5" id="KW-0670">Pyruvate</keyword>
<dbReference type="PANTHER" id="PTHR43489:SF6">
    <property type="entry name" value="HYDROXYPYRUVATE ISOMERASE-RELATED"/>
    <property type="match status" value="1"/>
</dbReference>
<protein>
    <submittedName>
        <fullName evidence="5">Hydroxypyruvate isomerase family protein</fullName>
    </submittedName>
</protein>
<comment type="similarity">
    <text evidence="2">Belongs to the hyi family.</text>
</comment>
<dbReference type="GO" id="GO:0008903">
    <property type="term" value="F:hydroxypyruvate isomerase activity"/>
    <property type="evidence" value="ECO:0007669"/>
    <property type="project" value="TreeGrafter"/>
</dbReference>
<dbReference type="RefSeq" id="WP_144189280.1">
    <property type="nucleotide sequence ID" value="NZ_VMHL01000002.1"/>
</dbReference>
<name>A0A556RP17_9GAMM</name>
<feature type="domain" description="Xylose isomerase-like TIM barrel" evidence="4">
    <location>
        <begin position="25"/>
        <end position="260"/>
    </location>
</feature>
<dbReference type="Gene3D" id="3.20.20.150">
    <property type="entry name" value="Divalent-metal-dependent TIM barrel enzymes"/>
    <property type="match status" value="1"/>
</dbReference>
<evidence type="ECO:0000256" key="2">
    <source>
        <dbReference type="PIRNR" id="PIRNR006241"/>
    </source>
</evidence>
<sequence length="263" mass="30633">MPTTRCKFAANLTMMFKELPFLERFNAAAKAGFRAVEFLSPYEYSKEELLHQLQKNNLKLVLFNSAMGDVNNGEWGLNGIPGREKEARENIHLALDYAITLKCQTVHLMAAVVPPGEDRTLYQQTFIDNIRYAADLYKKHNVSIVLEALSPIVKPNYLFSSQFQTDELVKLINRPNVFIQFDVFHAQNVDGNLTRLFEQLKDKIRHIQIASVPDRHEPDEGEIDYAYIFNLFEKYHYSYWIGCEYNPRSDTQEGLSWLQKYKH</sequence>
<reference evidence="5 6" key="1">
    <citation type="submission" date="2019-07" db="EMBL/GenBank/DDBJ databases">
        <title>Gilliamella genomes.</title>
        <authorList>
            <person name="Zheng H."/>
        </authorList>
    </citation>
    <scope>NUCLEOTIDE SEQUENCE [LARGE SCALE GENOMIC DNA]</scope>
    <source>
        <strain evidence="5 6">W8131</strain>
    </source>
</reference>
<feature type="active site" description="Proton donor/acceptor" evidence="3">
    <location>
        <position position="147"/>
    </location>
</feature>
<feature type="active site" description="Proton donor/acceptor" evidence="3">
    <location>
        <position position="244"/>
    </location>
</feature>
<dbReference type="EMBL" id="VMHL01000002">
    <property type="protein sequence ID" value="TSJ90649.1"/>
    <property type="molecule type" value="Genomic_DNA"/>
</dbReference>
<dbReference type="InterPro" id="IPR026040">
    <property type="entry name" value="HyI-like"/>
</dbReference>
<dbReference type="InterPro" id="IPR050417">
    <property type="entry name" value="Sugar_Epim/Isomerase"/>
</dbReference>
<dbReference type="NCBIfam" id="NF043033">
    <property type="entry name" value="OxoTetrIsom"/>
    <property type="match status" value="1"/>
</dbReference>
<evidence type="ECO:0000313" key="5">
    <source>
        <dbReference type="EMBL" id="TSJ90649.1"/>
    </source>
</evidence>